<dbReference type="GO" id="GO:0003676">
    <property type="term" value="F:nucleic acid binding"/>
    <property type="evidence" value="ECO:0007669"/>
    <property type="project" value="InterPro"/>
</dbReference>
<evidence type="ECO:0000259" key="3">
    <source>
        <dbReference type="PROSITE" id="PS50994"/>
    </source>
</evidence>
<dbReference type="Proteomes" id="UP000005237">
    <property type="component" value="Unassembled WGS sequence"/>
</dbReference>
<name>A0A8R1EX68_CAEJA</name>
<sequence>MKEDSLTTKLRIVLDASSHMVDKLSLNDCLHAGPSILQSIFGILLRSRLSKYVLIADIEKAFHQVRIQEKYRDVTRFLWLKDPEKSTIPENVIAYRFTVLPFGVSCSPFLLAITILMYLDLNPDDMNERIIQNLYVDNAMITTNREEELLKIYKSTKQIFERMGMNLREYQMNSITTRRKIPEADRAQSETVKLLGHQWNCTKDEITIKIPIPPDGIPTKREIVSFLASLYDPLGLLCPLIVPVKEIIQELWEAEVKWKEKVPEKILKKWESIKATFTETGHTFSRQLVNRYDYTSVQLIMFSDASERHFATTAYLHFQFDNIASTTKLIMAKSKVKPSKTNLSIPRLELMGIEIAANAAVTLVKELSLDKLNSIRFFSDSMIALYWVLKRKKLTKFVDNRVGKIHENIQILEKRKLKTLFHHCPTDQNPADIASRGSGMDKLFKNKLWFEGPEFLRKQEKEWPVKLEGTIEFPKQFREIIEKETKGTELTKRVKTAILTAVATSHTNQSIIRYTTARSLEKLTSTMTMVFRWFLKTFPNKDWKSKVFKELKTSKNDQINQRLITKDFILADHYIDYETKGGIMPKNLKLKKDERGVFRHPRNLDSSKLSNESKEPILLMRGHPLTSLIIRDIHRENVHIPASYMPGAVYQKYWVNKLGLEIRKVLKRCYRCKRQSGQPFSYPYAQNLPTCRTISATPFSQVGLDYFGPVSYTGAMGIKKKTWVLLITCLITRAVHLELVTDNSTITYLMALKRYFGRRGVPKTILCDNAPGFLLGNKMINDDIRNRHHSSDTLTTFLATKEIELKNITPLSPWQGGIYERIVGIIKNQFYKTVCKAELSYIELETIMIEVEAAVNSRPITTNPTTPDDPAALRPVDFLIPNINLAVPNDCDMIYQAKEGQIEKLTRKYHAALNCVLENLWSAWTKHYLLTIKESKQKRHNFSAIKPREGQLVLVNTEKMPRHKWPLAQIKKVLTSADGEIRSAYVKIKNKMLLRSVKHLIPLEIDNESENIESERIRDERVATAADEPTPIETQTEGERVCPNTVRKPQTAKNVLQHTPKRQTIPRTVKKPIDYVQLDRGFPVAGGECRGTSLKA</sequence>
<evidence type="ECO:0000259" key="2">
    <source>
        <dbReference type="PROSITE" id="PS50878"/>
    </source>
</evidence>
<dbReference type="Pfam" id="PF18701">
    <property type="entry name" value="DUF5641"/>
    <property type="match status" value="1"/>
</dbReference>
<dbReference type="Gene3D" id="3.30.70.270">
    <property type="match status" value="1"/>
</dbReference>
<proteinExistence type="predicted"/>
<dbReference type="InterPro" id="IPR043128">
    <property type="entry name" value="Rev_trsase/Diguanyl_cyclase"/>
</dbReference>
<feature type="domain" description="Reverse transcriptase" evidence="2">
    <location>
        <begin position="1"/>
        <end position="199"/>
    </location>
</feature>
<dbReference type="Gene3D" id="3.30.420.10">
    <property type="entry name" value="Ribonuclease H-like superfamily/Ribonuclease H"/>
    <property type="match status" value="1"/>
</dbReference>
<dbReference type="PROSITE" id="PS50994">
    <property type="entry name" value="INTEGRASE"/>
    <property type="match status" value="1"/>
</dbReference>
<evidence type="ECO:0000313" key="5">
    <source>
        <dbReference type="Proteomes" id="UP000005237"/>
    </source>
</evidence>
<keyword evidence="5" id="KW-1185">Reference proteome</keyword>
<evidence type="ECO:0008006" key="6">
    <source>
        <dbReference type="Google" id="ProtNLM"/>
    </source>
</evidence>
<dbReference type="Pfam" id="PF00078">
    <property type="entry name" value="RVT_1"/>
    <property type="match status" value="1"/>
</dbReference>
<evidence type="ECO:0000256" key="1">
    <source>
        <dbReference type="SAM" id="Phobius"/>
    </source>
</evidence>
<dbReference type="InterPro" id="IPR036397">
    <property type="entry name" value="RNaseH_sf"/>
</dbReference>
<keyword evidence="1" id="KW-1133">Transmembrane helix</keyword>
<dbReference type="PANTHER" id="PTHR47331:SF4">
    <property type="entry name" value="PEPTIDASE S1 DOMAIN-CONTAINING PROTEIN"/>
    <property type="match status" value="1"/>
</dbReference>
<dbReference type="PROSITE" id="PS50878">
    <property type="entry name" value="RT_POL"/>
    <property type="match status" value="1"/>
</dbReference>
<dbReference type="InterPro" id="IPR040676">
    <property type="entry name" value="DUF5641"/>
</dbReference>
<keyword evidence="1" id="KW-0812">Transmembrane</keyword>
<dbReference type="InterPro" id="IPR000477">
    <property type="entry name" value="RT_dom"/>
</dbReference>
<dbReference type="SUPFAM" id="SSF56672">
    <property type="entry name" value="DNA/RNA polymerases"/>
    <property type="match status" value="1"/>
</dbReference>
<dbReference type="EnsemblMetazoa" id="CJA43168.1">
    <property type="protein sequence ID" value="CJA43168.1"/>
    <property type="gene ID" value="WBGene00219016"/>
</dbReference>
<dbReference type="AlphaFoldDB" id="A0A8R1EX68"/>
<dbReference type="Pfam" id="PF05380">
    <property type="entry name" value="Peptidase_A17"/>
    <property type="match status" value="1"/>
</dbReference>
<keyword evidence="1" id="KW-0472">Membrane</keyword>
<dbReference type="InterPro" id="IPR012337">
    <property type="entry name" value="RNaseH-like_sf"/>
</dbReference>
<dbReference type="InterPro" id="IPR008042">
    <property type="entry name" value="Retrotrans_Pao"/>
</dbReference>
<accession>A0A8R1EX68</accession>
<evidence type="ECO:0000313" key="4">
    <source>
        <dbReference type="EnsemblMetazoa" id="CJA43168.1"/>
    </source>
</evidence>
<dbReference type="SUPFAM" id="SSF53098">
    <property type="entry name" value="Ribonuclease H-like"/>
    <property type="match status" value="1"/>
</dbReference>
<dbReference type="GO" id="GO:0042575">
    <property type="term" value="C:DNA polymerase complex"/>
    <property type="evidence" value="ECO:0007669"/>
    <property type="project" value="UniProtKB-ARBA"/>
</dbReference>
<protein>
    <recommendedName>
        <fullName evidence="6">Integrase catalytic domain-containing protein</fullName>
    </recommendedName>
</protein>
<dbReference type="InterPro" id="IPR001584">
    <property type="entry name" value="Integrase_cat-core"/>
</dbReference>
<dbReference type="Gene3D" id="3.10.10.10">
    <property type="entry name" value="HIV Type 1 Reverse Transcriptase, subunit A, domain 1"/>
    <property type="match status" value="1"/>
</dbReference>
<organism evidence="4 5">
    <name type="scientific">Caenorhabditis japonica</name>
    <dbReference type="NCBI Taxonomy" id="281687"/>
    <lineage>
        <taxon>Eukaryota</taxon>
        <taxon>Metazoa</taxon>
        <taxon>Ecdysozoa</taxon>
        <taxon>Nematoda</taxon>
        <taxon>Chromadorea</taxon>
        <taxon>Rhabditida</taxon>
        <taxon>Rhabditina</taxon>
        <taxon>Rhabditomorpha</taxon>
        <taxon>Rhabditoidea</taxon>
        <taxon>Rhabditidae</taxon>
        <taxon>Peloderinae</taxon>
        <taxon>Caenorhabditis</taxon>
    </lineage>
</organism>
<feature type="domain" description="Integrase catalytic" evidence="3">
    <location>
        <begin position="694"/>
        <end position="878"/>
    </location>
</feature>
<feature type="transmembrane region" description="Helical" evidence="1">
    <location>
        <begin position="93"/>
        <end position="119"/>
    </location>
</feature>
<dbReference type="InterPro" id="IPR043502">
    <property type="entry name" value="DNA/RNA_pol_sf"/>
</dbReference>
<reference evidence="5" key="1">
    <citation type="submission" date="2010-08" db="EMBL/GenBank/DDBJ databases">
        <authorList>
            <consortium name="Caenorhabditis japonica Sequencing Consortium"/>
            <person name="Wilson R.K."/>
        </authorList>
    </citation>
    <scope>NUCLEOTIDE SEQUENCE [LARGE SCALE GENOMIC DNA]</scope>
    <source>
        <strain evidence="5">DF5081</strain>
    </source>
</reference>
<reference evidence="4" key="2">
    <citation type="submission" date="2022-06" db="UniProtKB">
        <authorList>
            <consortium name="EnsemblMetazoa"/>
        </authorList>
    </citation>
    <scope>IDENTIFICATION</scope>
    <source>
        <strain evidence="4">DF5081</strain>
    </source>
</reference>
<dbReference type="GO" id="GO:0015074">
    <property type="term" value="P:DNA integration"/>
    <property type="evidence" value="ECO:0007669"/>
    <property type="project" value="InterPro"/>
</dbReference>
<dbReference type="PANTHER" id="PTHR47331">
    <property type="entry name" value="PHD-TYPE DOMAIN-CONTAINING PROTEIN"/>
    <property type="match status" value="1"/>
</dbReference>